<evidence type="ECO:0008006" key="5">
    <source>
        <dbReference type="Google" id="ProtNLM"/>
    </source>
</evidence>
<evidence type="ECO:0000256" key="1">
    <source>
        <dbReference type="SAM" id="MobiDB-lite"/>
    </source>
</evidence>
<dbReference type="EMBL" id="JADWDJ010000018">
    <property type="protein sequence ID" value="KAG5266869.1"/>
    <property type="molecule type" value="Genomic_DNA"/>
</dbReference>
<proteinExistence type="predicted"/>
<organism evidence="3 4">
    <name type="scientific">Alosa alosa</name>
    <name type="common">allis shad</name>
    <dbReference type="NCBI Taxonomy" id="278164"/>
    <lineage>
        <taxon>Eukaryota</taxon>
        <taxon>Metazoa</taxon>
        <taxon>Chordata</taxon>
        <taxon>Craniata</taxon>
        <taxon>Vertebrata</taxon>
        <taxon>Euteleostomi</taxon>
        <taxon>Actinopterygii</taxon>
        <taxon>Neopterygii</taxon>
        <taxon>Teleostei</taxon>
        <taxon>Clupei</taxon>
        <taxon>Clupeiformes</taxon>
        <taxon>Clupeoidei</taxon>
        <taxon>Clupeidae</taxon>
        <taxon>Alosa</taxon>
    </lineage>
</organism>
<dbReference type="SUPFAM" id="SSF54117">
    <property type="entry name" value="Interleukin 8-like chemokines"/>
    <property type="match status" value="1"/>
</dbReference>
<evidence type="ECO:0000256" key="2">
    <source>
        <dbReference type="SAM" id="SignalP"/>
    </source>
</evidence>
<name>A0AAV6FVK8_9TELE</name>
<keyword evidence="4" id="KW-1185">Reference proteome</keyword>
<gene>
    <name evidence="3" type="ORF">AALO_G00237170</name>
</gene>
<sequence length="129" mass="14726">MHLILGSVGVLLPLSLILLLDKAPVASSTYVPVRCKCMNLMKQTRGPPLDFSVSEKNAHCHTDEILVKVRGNDKLLCLSPTGRQGKRLLRCWRRVNSQGKDKKQCLRTRKNRRNRQNHKNQRKTKKATS</sequence>
<dbReference type="GO" id="GO:0005576">
    <property type="term" value="C:extracellular region"/>
    <property type="evidence" value="ECO:0007669"/>
    <property type="project" value="InterPro"/>
</dbReference>
<comment type="caution">
    <text evidence="3">The sequence shown here is derived from an EMBL/GenBank/DDBJ whole genome shotgun (WGS) entry which is preliminary data.</text>
</comment>
<dbReference type="InterPro" id="IPR036048">
    <property type="entry name" value="Interleukin_8-like_sf"/>
</dbReference>
<dbReference type="GO" id="GO:0008009">
    <property type="term" value="F:chemokine activity"/>
    <property type="evidence" value="ECO:0007669"/>
    <property type="project" value="InterPro"/>
</dbReference>
<dbReference type="AlphaFoldDB" id="A0AAV6FVK8"/>
<keyword evidence="2" id="KW-0732">Signal</keyword>
<evidence type="ECO:0000313" key="3">
    <source>
        <dbReference type="EMBL" id="KAG5266869.1"/>
    </source>
</evidence>
<dbReference type="GO" id="GO:0006955">
    <property type="term" value="P:immune response"/>
    <property type="evidence" value="ECO:0007669"/>
    <property type="project" value="InterPro"/>
</dbReference>
<feature type="signal peptide" evidence="2">
    <location>
        <begin position="1"/>
        <end position="28"/>
    </location>
</feature>
<evidence type="ECO:0000313" key="4">
    <source>
        <dbReference type="Proteomes" id="UP000823561"/>
    </source>
</evidence>
<protein>
    <recommendedName>
        <fullName evidence="5">Chemokine interleukin-8-like domain-containing protein</fullName>
    </recommendedName>
</protein>
<feature type="region of interest" description="Disordered" evidence="1">
    <location>
        <begin position="97"/>
        <end position="129"/>
    </location>
</feature>
<feature type="compositionally biased region" description="Basic residues" evidence="1">
    <location>
        <begin position="105"/>
        <end position="129"/>
    </location>
</feature>
<feature type="chain" id="PRO_5043406070" description="Chemokine interleukin-8-like domain-containing protein" evidence="2">
    <location>
        <begin position="29"/>
        <end position="129"/>
    </location>
</feature>
<reference evidence="3" key="1">
    <citation type="submission" date="2020-10" db="EMBL/GenBank/DDBJ databases">
        <title>Chromosome-scale genome assembly of the Allis shad, Alosa alosa.</title>
        <authorList>
            <person name="Margot Z."/>
            <person name="Christophe K."/>
            <person name="Cabau C."/>
            <person name="Louis A."/>
            <person name="Berthelot C."/>
            <person name="Parey E."/>
            <person name="Roest Crollius H."/>
            <person name="Montfort J."/>
            <person name="Robinson-Rechavi M."/>
            <person name="Bucao C."/>
            <person name="Bouchez O."/>
            <person name="Gislard M."/>
            <person name="Lluch J."/>
            <person name="Milhes M."/>
            <person name="Lampietro C."/>
            <person name="Lopez Roques C."/>
            <person name="Donnadieu C."/>
            <person name="Braasch I."/>
            <person name="Desvignes T."/>
            <person name="Postlethwait J."/>
            <person name="Bobe J."/>
            <person name="Guiguen Y."/>
        </authorList>
    </citation>
    <scope>NUCLEOTIDE SEQUENCE</scope>
    <source>
        <strain evidence="3">M-15738</strain>
        <tissue evidence="3">Blood</tissue>
    </source>
</reference>
<accession>A0AAV6FVK8</accession>
<dbReference type="Proteomes" id="UP000823561">
    <property type="component" value="Chromosome 18"/>
</dbReference>
<dbReference type="Gene3D" id="2.40.50.40">
    <property type="match status" value="1"/>
</dbReference>